<gene>
    <name evidence="6" type="ORF">H9635_07680</name>
</gene>
<dbReference type="CDD" id="cd01189">
    <property type="entry name" value="INT_ICEBs1_C_like"/>
    <property type="match status" value="1"/>
</dbReference>
<dbReference type="Gene3D" id="1.10.150.130">
    <property type="match status" value="1"/>
</dbReference>
<reference evidence="6 7" key="1">
    <citation type="submission" date="2020-08" db="EMBL/GenBank/DDBJ databases">
        <title>A Genomic Blueprint of the Chicken Gut Microbiome.</title>
        <authorList>
            <person name="Gilroy R."/>
            <person name="Ravi A."/>
            <person name="Getino M."/>
            <person name="Pursley I."/>
            <person name="Horton D.L."/>
            <person name="Alikhan N.-F."/>
            <person name="Baker D."/>
            <person name="Gharbi K."/>
            <person name="Hall N."/>
            <person name="Watson M."/>
            <person name="Adriaenssens E.M."/>
            <person name="Foster-Nyarko E."/>
            <person name="Jarju S."/>
            <person name="Secka A."/>
            <person name="Antonio M."/>
            <person name="Oren A."/>
            <person name="Chaudhuri R."/>
            <person name="La Ragione R.M."/>
            <person name="Hildebrand F."/>
            <person name="Pallen M.J."/>
        </authorList>
    </citation>
    <scope>NUCLEOTIDE SEQUENCE [LARGE SCALE GENOMIC DNA]</scope>
    <source>
        <strain evidence="6 7">A46</strain>
    </source>
</reference>
<dbReference type="InterPro" id="IPR028259">
    <property type="entry name" value="AP2-like_int_N"/>
</dbReference>
<keyword evidence="7" id="KW-1185">Reference proteome</keyword>
<keyword evidence="3" id="KW-0238">DNA-binding</keyword>
<dbReference type="InterPro" id="IPR011010">
    <property type="entry name" value="DNA_brk_join_enz"/>
</dbReference>
<evidence type="ECO:0000256" key="4">
    <source>
        <dbReference type="ARBA" id="ARBA00023172"/>
    </source>
</evidence>
<comment type="caution">
    <text evidence="6">The sequence shown here is derived from an EMBL/GenBank/DDBJ whole genome shotgun (WGS) entry which is preliminary data.</text>
</comment>
<dbReference type="SUPFAM" id="SSF56349">
    <property type="entry name" value="DNA breaking-rejoining enzymes"/>
    <property type="match status" value="1"/>
</dbReference>
<dbReference type="InterPro" id="IPR050090">
    <property type="entry name" value="Tyrosine_recombinase_XerCD"/>
</dbReference>
<dbReference type="Pfam" id="PF14657">
    <property type="entry name" value="Arm-DNA-bind_4"/>
    <property type="match status" value="1"/>
</dbReference>
<dbReference type="InterPro" id="IPR002104">
    <property type="entry name" value="Integrase_catalytic"/>
</dbReference>
<dbReference type="InterPro" id="IPR010998">
    <property type="entry name" value="Integrase_recombinase_N"/>
</dbReference>
<feature type="domain" description="Tyr recombinase" evidence="5">
    <location>
        <begin position="181"/>
        <end position="382"/>
    </location>
</feature>
<protein>
    <submittedName>
        <fullName evidence="6">Site-specific integrase</fullName>
    </submittedName>
</protein>
<dbReference type="EMBL" id="JACSPZ010000003">
    <property type="protein sequence ID" value="MBD8036618.1"/>
    <property type="molecule type" value="Genomic_DNA"/>
</dbReference>
<dbReference type="Pfam" id="PF14659">
    <property type="entry name" value="Phage_int_SAM_3"/>
    <property type="match status" value="1"/>
</dbReference>
<sequence length="390" mass="45741">MPRNSVNPIEPYTLKNGEKRYRFQIYLGTNPLTGKEQRTTRSNFKTQKEAKVALLQIKYEIDKGTFQKKSYDTYGELYVLWIENYKNNVEASTYRKTLGIFKNHILPVMKDYRIEKITIDICQKHVNEWAQKFKNYRATISYAAKVLDFAIKRGIIQTNPYNLVDMPTAITKRKVMQQEEKEENFYTKNELNNFLTCLKSENDFKKYTLFHVLAYTGMRKGELLALKWTDIDFENHEITVSKAISLDYNNKIYLKSTKTGKTRIISIDSNTENILMQWKKQQMKDCMVLGFNAKSKTQLVFSNKYNSYMQPSLTQKWLKKITDTHKLKAITTHGFRHTHCSLLFEAGVTIKEVQDRLGHTDVQTTMNIYAHVSPERKTSAIDKFAHYLAN</sequence>
<dbReference type="InterPro" id="IPR004107">
    <property type="entry name" value="Integrase_SAM-like_N"/>
</dbReference>
<organism evidence="6 7">
    <name type="scientific">Solibacillus faecavium</name>
    <dbReference type="NCBI Taxonomy" id="2762221"/>
    <lineage>
        <taxon>Bacteria</taxon>
        <taxon>Bacillati</taxon>
        <taxon>Bacillota</taxon>
        <taxon>Bacilli</taxon>
        <taxon>Bacillales</taxon>
        <taxon>Caryophanaceae</taxon>
        <taxon>Solibacillus</taxon>
    </lineage>
</organism>
<accession>A0ABR8XXE6</accession>
<evidence type="ECO:0000256" key="3">
    <source>
        <dbReference type="ARBA" id="ARBA00023125"/>
    </source>
</evidence>
<evidence type="ECO:0000259" key="5">
    <source>
        <dbReference type="PROSITE" id="PS51898"/>
    </source>
</evidence>
<dbReference type="PANTHER" id="PTHR30349:SF64">
    <property type="entry name" value="PROPHAGE INTEGRASE INTD-RELATED"/>
    <property type="match status" value="1"/>
</dbReference>
<evidence type="ECO:0000313" key="6">
    <source>
        <dbReference type="EMBL" id="MBD8036618.1"/>
    </source>
</evidence>
<dbReference type="InterPro" id="IPR013762">
    <property type="entry name" value="Integrase-like_cat_sf"/>
</dbReference>
<evidence type="ECO:0000313" key="7">
    <source>
        <dbReference type="Proteomes" id="UP000619101"/>
    </source>
</evidence>
<comment type="similarity">
    <text evidence="1">Belongs to the 'phage' integrase family.</text>
</comment>
<evidence type="ECO:0000256" key="2">
    <source>
        <dbReference type="ARBA" id="ARBA00022908"/>
    </source>
</evidence>
<dbReference type="PROSITE" id="PS51898">
    <property type="entry name" value="TYR_RECOMBINASE"/>
    <property type="match status" value="1"/>
</dbReference>
<dbReference type="Pfam" id="PF00589">
    <property type="entry name" value="Phage_integrase"/>
    <property type="match status" value="1"/>
</dbReference>
<name>A0ABR8XXE6_9BACL</name>
<proteinExistence type="inferred from homology"/>
<evidence type="ECO:0000256" key="1">
    <source>
        <dbReference type="ARBA" id="ARBA00008857"/>
    </source>
</evidence>
<dbReference type="Gene3D" id="1.10.443.10">
    <property type="entry name" value="Intergrase catalytic core"/>
    <property type="match status" value="1"/>
</dbReference>
<dbReference type="Proteomes" id="UP000619101">
    <property type="component" value="Unassembled WGS sequence"/>
</dbReference>
<keyword evidence="4" id="KW-0233">DNA recombination</keyword>
<dbReference type="RefSeq" id="WP_191699605.1">
    <property type="nucleotide sequence ID" value="NZ_JACSPZ010000003.1"/>
</dbReference>
<dbReference type="PANTHER" id="PTHR30349">
    <property type="entry name" value="PHAGE INTEGRASE-RELATED"/>
    <property type="match status" value="1"/>
</dbReference>
<keyword evidence="2" id="KW-0229">DNA integration</keyword>